<proteinExistence type="predicted"/>
<comment type="caution">
    <text evidence="1">The sequence shown here is derived from an EMBL/GenBank/DDBJ whole genome shotgun (WGS) entry which is preliminary data.</text>
</comment>
<evidence type="ECO:0000313" key="1">
    <source>
        <dbReference type="EMBL" id="KAK8508563.1"/>
    </source>
</evidence>
<organism evidence="1 2">
    <name type="scientific">Hibiscus sabdariffa</name>
    <name type="common">roselle</name>
    <dbReference type="NCBI Taxonomy" id="183260"/>
    <lineage>
        <taxon>Eukaryota</taxon>
        <taxon>Viridiplantae</taxon>
        <taxon>Streptophyta</taxon>
        <taxon>Embryophyta</taxon>
        <taxon>Tracheophyta</taxon>
        <taxon>Spermatophyta</taxon>
        <taxon>Magnoliopsida</taxon>
        <taxon>eudicotyledons</taxon>
        <taxon>Gunneridae</taxon>
        <taxon>Pentapetalae</taxon>
        <taxon>rosids</taxon>
        <taxon>malvids</taxon>
        <taxon>Malvales</taxon>
        <taxon>Malvaceae</taxon>
        <taxon>Malvoideae</taxon>
        <taxon>Hibiscus</taxon>
    </lineage>
</organism>
<evidence type="ECO:0000313" key="2">
    <source>
        <dbReference type="Proteomes" id="UP001472677"/>
    </source>
</evidence>
<keyword evidence="2" id="KW-1185">Reference proteome</keyword>
<gene>
    <name evidence="1" type="ORF">V6N12_044480</name>
</gene>
<name>A0ABR2BN09_9ROSI</name>
<sequence length="135" mass="14871">MVTPSGNWDWSRLSNLLPETIPSRTAVVKLCHHSLGDDVPGWRWTDDQMFTTRSSYKALDPNISFDNVEYDKLAASLSMCPPLGWMKANSDGAVRSHDSMAVAGGMLRDSRGSWLFGFTRSLSLTACSVRVLDGS</sequence>
<accession>A0ABR2BN09</accession>
<evidence type="ECO:0008006" key="3">
    <source>
        <dbReference type="Google" id="ProtNLM"/>
    </source>
</evidence>
<dbReference type="Proteomes" id="UP001472677">
    <property type="component" value="Unassembled WGS sequence"/>
</dbReference>
<reference evidence="1 2" key="1">
    <citation type="journal article" date="2024" name="G3 (Bethesda)">
        <title>Genome assembly of Hibiscus sabdariffa L. provides insights into metabolisms of medicinal natural products.</title>
        <authorList>
            <person name="Kim T."/>
        </authorList>
    </citation>
    <scope>NUCLEOTIDE SEQUENCE [LARGE SCALE GENOMIC DNA]</scope>
    <source>
        <strain evidence="1">TK-2024</strain>
        <tissue evidence="1">Old leaves</tissue>
    </source>
</reference>
<dbReference type="EMBL" id="JBBPBM010000099">
    <property type="protein sequence ID" value="KAK8508563.1"/>
    <property type="molecule type" value="Genomic_DNA"/>
</dbReference>
<protein>
    <recommendedName>
        <fullName evidence="3">RNase H type-1 domain-containing protein</fullName>
    </recommendedName>
</protein>